<dbReference type="AlphaFoldDB" id="A0A0D0BW95"/>
<dbReference type="HOGENOM" id="CLU_1540242_0_0_1"/>
<sequence>MNLRKSLGDSLPICHSSSPFMLPGDLNLSAVLQLPFSDKWDPCLPFTLDREHKLSTDFISDGIGQRDASRFGSLHLEGHFTLDIIHSRIFNLLGDLMRNLWSPAIPLRNAEQILFCKLVDGEGEAHWWVWSPDRSEAMDGDRVTIVRSGCSTTLEAQKGHVRVGRAVCALEWRL</sequence>
<dbReference type="Proteomes" id="UP000053593">
    <property type="component" value="Unassembled WGS sequence"/>
</dbReference>
<dbReference type="EMBL" id="KN834988">
    <property type="protein sequence ID" value="KIK49822.1"/>
    <property type="molecule type" value="Genomic_DNA"/>
</dbReference>
<reference evidence="1 2" key="1">
    <citation type="submission" date="2014-04" db="EMBL/GenBank/DDBJ databases">
        <title>Evolutionary Origins and Diversification of the Mycorrhizal Mutualists.</title>
        <authorList>
            <consortium name="DOE Joint Genome Institute"/>
            <consortium name="Mycorrhizal Genomics Consortium"/>
            <person name="Kohler A."/>
            <person name="Kuo A."/>
            <person name="Nagy L.G."/>
            <person name="Floudas D."/>
            <person name="Copeland A."/>
            <person name="Barry K.W."/>
            <person name="Cichocki N."/>
            <person name="Veneault-Fourrey C."/>
            <person name="LaButti K."/>
            <person name="Lindquist E.A."/>
            <person name="Lipzen A."/>
            <person name="Lundell T."/>
            <person name="Morin E."/>
            <person name="Murat C."/>
            <person name="Riley R."/>
            <person name="Ohm R."/>
            <person name="Sun H."/>
            <person name="Tunlid A."/>
            <person name="Henrissat B."/>
            <person name="Grigoriev I.V."/>
            <person name="Hibbett D.S."/>
            <person name="Martin F."/>
        </authorList>
    </citation>
    <scope>NUCLEOTIDE SEQUENCE [LARGE SCALE GENOMIC DNA]</scope>
    <source>
        <strain evidence="1 2">FD-317 M1</strain>
    </source>
</reference>
<organism evidence="1 2">
    <name type="scientific">Collybiopsis luxurians FD-317 M1</name>
    <dbReference type="NCBI Taxonomy" id="944289"/>
    <lineage>
        <taxon>Eukaryota</taxon>
        <taxon>Fungi</taxon>
        <taxon>Dikarya</taxon>
        <taxon>Basidiomycota</taxon>
        <taxon>Agaricomycotina</taxon>
        <taxon>Agaricomycetes</taxon>
        <taxon>Agaricomycetidae</taxon>
        <taxon>Agaricales</taxon>
        <taxon>Marasmiineae</taxon>
        <taxon>Omphalotaceae</taxon>
        <taxon>Collybiopsis</taxon>
        <taxon>Collybiopsis luxurians</taxon>
    </lineage>
</organism>
<keyword evidence="2" id="KW-1185">Reference proteome</keyword>
<evidence type="ECO:0000313" key="1">
    <source>
        <dbReference type="EMBL" id="KIK49822.1"/>
    </source>
</evidence>
<name>A0A0D0BW95_9AGAR</name>
<gene>
    <name evidence="1" type="ORF">GYMLUDRAFT_594111</name>
</gene>
<proteinExistence type="predicted"/>
<accession>A0A0D0BW95</accession>
<evidence type="ECO:0000313" key="2">
    <source>
        <dbReference type="Proteomes" id="UP000053593"/>
    </source>
</evidence>
<protein>
    <submittedName>
        <fullName evidence="1">Uncharacterized protein</fullName>
    </submittedName>
</protein>